<dbReference type="Proteomes" id="UP000494256">
    <property type="component" value="Unassembled WGS sequence"/>
</dbReference>
<dbReference type="InterPro" id="IPR051714">
    <property type="entry name" value="Znf_CCHC_NABP"/>
</dbReference>
<dbReference type="InterPro" id="IPR001878">
    <property type="entry name" value="Znf_CCHC"/>
</dbReference>
<dbReference type="InterPro" id="IPR036875">
    <property type="entry name" value="Znf_CCHC_sf"/>
</dbReference>
<evidence type="ECO:0000313" key="3">
    <source>
        <dbReference type="EMBL" id="CAB3252352.1"/>
    </source>
</evidence>
<dbReference type="PROSITE" id="PS50158">
    <property type="entry name" value="ZF_CCHC"/>
    <property type="match status" value="2"/>
</dbReference>
<evidence type="ECO:0000256" key="1">
    <source>
        <dbReference type="PROSITE-ProRule" id="PRU00047"/>
    </source>
</evidence>
<name>A0A8S1AV64_ARCPL</name>
<comment type="caution">
    <text evidence="3">The sequence shown here is derived from an EMBL/GenBank/DDBJ whole genome shotgun (WGS) entry which is preliminary data.</text>
</comment>
<feature type="domain" description="CCHC-type" evidence="2">
    <location>
        <begin position="63"/>
        <end position="79"/>
    </location>
</feature>
<sequence>MLAHVAQFDGRIQRLAFTTEVSNRNKLQCELQAFSFLKRKTSMGNSTEAAPDFKRKFQSTTVKCHNCGKIGHRASDCRSRSEVKGKATSAATSASSSSGPRQRSDIICFRCGNAGHFATKCPRGNSGGAGVAGGASSSGAVPAAAASNERRVEVCYVSNPSVTLMNTVVCLDPG</sequence>
<proteinExistence type="predicted"/>
<feature type="domain" description="CCHC-type" evidence="2">
    <location>
        <begin position="108"/>
        <end position="123"/>
    </location>
</feature>
<keyword evidence="1" id="KW-0862">Zinc</keyword>
<dbReference type="Pfam" id="PF00098">
    <property type="entry name" value="zf-CCHC"/>
    <property type="match status" value="2"/>
</dbReference>
<dbReference type="EMBL" id="CADEBD010000365">
    <property type="protein sequence ID" value="CAB3252352.1"/>
    <property type="molecule type" value="Genomic_DNA"/>
</dbReference>
<dbReference type="GO" id="GO:0008270">
    <property type="term" value="F:zinc ion binding"/>
    <property type="evidence" value="ECO:0007669"/>
    <property type="project" value="UniProtKB-KW"/>
</dbReference>
<accession>A0A8S1AV64</accession>
<protein>
    <recommendedName>
        <fullName evidence="2">CCHC-type domain-containing protein</fullName>
    </recommendedName>
</protein>
<dbReference type="GO" id="GO:0003676">
    <property type="term" value="F:nucleic acid binding"/>
    <property type="evidence" value="ECO:0007669"/>
    <property type="project" value="InterPro"/>
</dbReference>
<dbReference type="AlphaFoldDB" id="A0A8S1AV64"/>
<dbReference type="PANTHER" id="PTHR23002">
    <property type="entry name" value="ZINC FINGER CCHC DOMAIN CONTAINING PROTEIN"/>
    <property type="match status" value="1"/>
</dbReference>
<dbReference type="SUPFAM" id="SSF57756">
    <property type="entry name" value="Retrovirus zinc finger-like domains"/>
    <property type="match status" value="2"/>
</dbReference>
<reference evidence="3 4" key="1">
    <citation type="submission" date="2020-04" db="EMBL/GenBank/DDBJ databases">
        <authorList>
            <person name="Wallbank WR R."/>
            <person name="Pardo Diaz C."/>
            <person name="Kozak K."/>
            <person name="Martin S."/>
            <person name="Jiggins C."/>
            <person name="Moest M."/>
            <person name="Warren A I."/>
            <person name="Byers J.R.P. K."/>
            <person name="Montejo-Kovacevich G."/>
            <person name="Yen C E."/>
        </authorList>
    </citation>
    <scope>NUCLEOTIDE SEQUENCE [LARGE SCALE GENOMIC DNA]</scope>
</reference>
<keyword evidence="1" id="KW-0479">Metal-binding</keyword>
<evidence type="ECO:0000313" key="4">
    <source>
        <dbReference type="Proteomes" id="UP000494256"/>
    </source>
</evidence>
<keyword evidence="1" id="KW-0863">Zinc-finger</keyword>
<dbReference type="SMART" id="SM00343">
    <property type="entry name" value="ZnF_C2HC"/>
    <property type="match status" value="2"/>
</dbReference>
<organism evidence="3 4">
    <name type="scientific">Arctia plantaginis</name>
    <name type="common">Wood tiger moth</name>
    <name type="synonym">Phalaena plantaginis</name>
    <dbReference type="NCBI Taxonomy" id="874455"/>
    <lineage>
        <taxon>Eukaryota</taxon>
        <taxon>Metazoa</taxon>
        <taxon>Ecdysozoa</taxon>
        <taxon>Arthropoda</taxon>
        <taxon>Hexapoda</taxon>
        <taxon>Insecta</taxon>
        <taxon>Pterygota</taxon>
        <taxon>Neoptera</taxon>
        <taxon>Endopterygota</taxon>
        <taxon>Lepidoptera</taxon>
        <taxon>Glossata</taxon>
        <taxon>Ditrysia</taxon>
        <taxon>Noctuoidea</taxon>
        <taxon>Erebidae</taxon>
        <taxon>Arctiinae</taxon>
        <taxon>Arctia</taxon>
    </lineage>
</organism>
<gene>
    <name evidence="3" type="ORF">APLA_LOCUS13980</name>
</gene>
<dbReference type="Gene3D" id="4.10.60.10">
    <property type="entry name" value="Zinc finger, CCHC-type"/>
    <property type="match status" value="2"/>
</dbReference>
<evidence type="ECO:0000259" key="2">
    <source>
        <dbReference type="PROSITE" id="PS50158"/>
    </source>
</evidence>